<sequence length="47" mass="5067">MMALDVLGRVDQYALPKSLPIAAGFVRAGFPLPADDYFETELGLVPT</sequence>
<reference evidence="1 2" key="1">
    <citation type="submission" date="2019-03" db="EMBL/GenBank/DDBJ databases">
        <title>Freshwater and sediment microbial communities from various areas in North America, analyzing microbe dynamics in response to fracking.</title>
        <authorList>
            <person name="Lamendella R."/>
        </authorList>
    </citation>
    <scope>NUCLEOTIDE SEQUENCE [LARGE SCALE GENOMIC DNA]</scope>
    <source>
        <strain evidence="1 2">6_TX</strain>
    </source>
</reference>
<evidence type="ECO:0000313" key="2">
    <source>
        <dbReference type="Proteomes" id="UP000294489"/>
    </source>
</evidence>
<name>A0A4R8FNC5_9GAMM</name>
<proteinExistence type="predicted"/>
<accession>A0A4R8FNC5</accession>
<organism evidence="1 2">
    <name type="scientific">Modicisalibacter xianhensis</name>
    <dbReference type="NCBI Taxonomy" id="442341"/>
    <lineage>
        <taxon>Bacteria</taxon>
        <taxon>Pseudomonadati</taxon>
        <taxon>Pseudomonadota</taxon>
        <taxon>Gammaproteobacteria</taxon>
        <taxon>Oceanospirillales</taxon>
        <taxon>Halomonadaceae</taxon>
        <taxon>Modicisalibacter</taxon>
    </lineage>
</organism>
<dbReference type="AlphaFoldDB" id="A0A4R8FNC5"/>
<gene>
    <name evidence="1" type="ORF">DFO67_12166</name>
</gene>
<comment type="caution">
    <text evidence="1">The sequence shown here is derived from an EMBL/GenBank/DDBJ whole genome shotgun (WGS) entry which is preliminary data.</text>
</comment>
<dbReference type="Proteomes" id="UP000294489">
    <property type="component" value="Unassembled WGS sequence"/>
</dbReference>
<evidence type="ECO:0000313" key="1">
    <source>
        <dbReference type="EMBL" id="TDX24677.1"/>
    </source>
</evidence>
<dbReference type="RefSeq" id="WP_243836325.1">
    <property type="nucleotide sequence ID" value="NZ_SOEC01000021.1"/>
</dbReference>
<protein>
    <submittedName>
        <fullName evidence="1">Uncharacterized protein</fullName>
    </submittedName>
</protein>
<dbReference type="EMBL" id="SOEC01000021">
    <property type="protein sequence ID" value="TDX24677.1"/>
    <property type="molecule type" value="Genomic_DNA"/>
</dbReference>